<dbReference type="GO" id="GO:0045010">
    <property type="term" value="P:actin nucleation"/>
    <property type="evidence" value="ECO:0007669"/>
    <property type="project" value="InterPro"/>
</dbReference>
<evidence type="ECO:0000256" key="1">
    <source>
        <dbReference type="SAM" id="MobiDB-lite"/>
    </source>
</evidence>
<evidence type="ECO:0000313" key="3">
    <source>
        <dbReference type="Proteomes" id="UP000770661"/>
    </source>
</evidence>
<dbReference type="GO" id="GO:0008017">
    <property type="term" value="F:microtubule binding"/>
    <property type="evidence" value="ECO:0007669"/>
    <property type="project" value="TreeGrafter"/>
</dbReference>
<dbReference type="PANTHER" id="PTHR21345:SF3">
    <property type="entry name" value="PROTEIN SPIRE"/>
    <property type="match status" value="1"/>
</dbReference>
<feature type="compositionally biased region" description="Polar residues" evidence="1">
    <location>
        <begin position="58"/>
        <end position="68"/>
    </location>
</feature>
<feature type="region of interest" description="Disordered" evidence="1">
    <location>
        <begin position="321"/>
        <end position="364"/>
    </location>
</feature>
<dbReference type="GO" id="GO:0030041">
    <property type="term" value="P:actin filament polymerization"/>
    <property type="evidence" value="ECO:0007669"/>
    <property type="project" value="TreeGrafter"/>
</dbReference>
<feature type="region of interest" description="Disordered" evidence="1">
    <location>
        <begin position="1"/>
        <end position="68"/>
    </location>
</feature>
<proteinExistence type="predicted"/>
<feature type="compositionally biased region" description="Low complexity" evidence="1">
    <location>
        <begin position="44"/>
        <end position="57"/>
    </location>
</feature>
<feature type="compositionally biased region" description="Polar residues" evidence="1">
    <location>
        <begin position="120"/>
        <end position="131"/>
    </location>
</feature>
<keyword evidence="3" id="KW-1185">Reference proteome</keyword>
<dbReference type="GO" id="GO:0003779">
    <property type="term" value="F:actin binding"/>
    <property type="evidence" value="ECO:0007669"/>
    <property type="project" value="InterPro"/>
</dbReference>
<sequence>MGLDPTPKPPRKLIQAPRFNISAEDEEEDDLSDIPPSSPRLGYSSVVGSVRSPGSGSTESQSPATSPWSRMAFDLVNYGNTGTPERRHSITLCETPSLIQHSSASLSPPTSLPQSRSTTAPSSPLHQDFLPSTSQTQRDFLSSAHFSARLDCLALTLEEVVHIRNVLTKADLEALPLDLTIKEDMAKGKICFLCMKTRFGFFGPRGTNCRLCRRTVCKKCITKMRIPTEHFSNIPVQMLTPQSLSPREDEDEGISLPRSILSRLTHKMIHQYTWRRGVIDEQKEFIDYMVKMGAYYAMLRMASVLIIAALAFEPVELPLPGSSTTSMSSGPAERRDSVGGSVGSAPSSPATSRASDGPSSLPAQPPAPYVKEAIKKYVALEFSFMNISCCCIL</sequence>
<dbReference type="Proteomes" id="UP000770661">
    <property type="component" value="Unassembled WGS sequence"/>
</dbReference>
<dbReference type="GO" id="GO:0036089">
    <property type="term" value="P:cleavage furrow formation"/>
    <property type="evidence" value="ECO:0007669"/>
    <property type="project" value="TreeGrafter"/>
</dbReference>
<reference evidence="2" key="1">
    <citation type="submission" date="2020-07" db="EMBL/GenBank/DDBJ databases">
        <title>The High-quality genome of the commercially important snow crab, Chionoecetes opilio.</title>
        <authorList>
            <person name="Jeong J.-H."/>
            <person name="Ryu S."/>
        </authorList>
    </citation>
    <scope>NUCLEOTIDE SEQUENCE</scope>
    <source>
        <strain evidence="2">MADBK_172401_WGS</strain>
        <tissue evidence="2">Digestive gland</tissue>
    </source>
</reference>
<dbReference type="OrthoDB" id="10043757at2759"/>
<dbReference type="AlphaFoldDB" id="A0A8J4XYN4"/>
<dbReference type="SUPFAM" id="SSF57903">
    <property type="entry name" value="FYVE/PHD zinc finger"/>
    <property type="match status" value="1"/>
</dbReference>
<dbReference type="GO" id="GO:0030659">
    <property type="term" value="C:cytoplasmic vesicle membrane"/>
    <property type="evidence" value="ECO:0007669"/>
    <property type="project" value="TreeGrafter"/>
</dbReference>
<protein>
    <submittedName>
        <fullName evidence="2">Protein spire</fullName>
    </submittedName>
</protein>
<evidence type="ECO:0000313" key="2">
    <source>
        <dbReference type="EMBL" id="KAG0717250.1"/>
    </source>
</evidence>
<dbReference type="InterPro" id="IPR011011">
    <property type="entry name" value="Znf_FYVE_PHD"/>
</dbReference>
<dbReference type="GO" id="GO:0051639">
    <property type="term" value="P:actin filament network formation"/>
    <property type="evidence" value="ECO:0007669"/>
    <property type="project" value="TreeGrafter"/>
</dbReference>
<dbReference type="GO" id="GO:0040038">
    <property type="term" value="P:polar body extrusion after meiotic divisions"/>
    <property type="evidence" value="ECO:0007669"/>
    <property type="project" value="TreeGrafter"/>
</dbReference>
<dbReference type="EMBL" id="JACEEZ010017948">
    <property type="protein sequence ID" value="KAG0717250.1"/>
    <property type="molecule type" value="Genomic_DNA"/>
</dbReference>
<feature type="compositionally biased region" description="Low complexity" evidence="1">
    <location>
        <begin position="321"/>
        <end position="330"/>
    </location>
</feature>
<dbReference type="GO" id="GO:0005938">
    <property type="term" value="C:cell cortex"/>
    <property type="evidence" value="ECO:0007669"/>
    <property type="project" value="TreeGrafter"/>
</dbReference>
<organism evidence="2 3">
    <name type="scientific">Chionoecetes opilio</name>
    <name type="common">Atlantic snow crab</name>
    <name type="synonym">Cancer opilio</name>
    <dbReference type="NCBI Taxonomy" id="41210"/>
    <lineage>
        <taxon>Eukaryota</taxon>
        <taxon>Metazoa</taxon>
        <taxon>Ecdysozoa</taxon>
        <taxon>Arthropoda</taxon>
        <taxon>Crustacea</taxon>
        <taxon>Multicrustacea</taxon>
        <taxon>Malacostraca</taxon>
        <taxon>Eumalacostraca</taxon>
        <taxon>Eucarida</taxon>
        <taxon>Decapoda</taxon>
        <taxon>Pleocyemata</taxon>
        <taxon>Brachyura</taxon>
        <taxon>Eubrachyura</taxon>
        <taxon>Majoidea</taxon>
        <taxon>Majidae</taxon>
        <taxon>Chionoecetes</taxon>
    </lineage>
</organism>
<accession>A0A8J4XYN4</accession>
<dbReference type="Gene3D" id="3.30.40.10">
    <property type="entry name" value="Zinc/RING finger domain, C3HC4 (zinc finger)"/>
    <property type="match status" value="1"/>
</dbReference>
<dbReference type="GO" id="GO:0051295">
    <property type="term" value="P:establishment of meiotic spindle localization"/>
    <property type="evidence" value="ECO:0007669"/>
    <property type="project" value="TreeGrafter"/>
</dbReference>
<dbReference type="InterPro" id="IPR029901">
    <property type="entry name" value="Spire"/>
</dbReference>
<dbReference type="InterPro" id="IPR013083">
    <property type="entry name" value="Znf_RING/FYVE/PHD"/>
</dbReference>
<feature type="compositionally biased region" description="Low complexity" evidence="1">
    <location>
        <begin position="343"/>
        <end position="355"/>
    </location>
</feature>
<feature type="region of interest" description="Disordered" evidence="1">
    <location>
        <begin position="101"/>
        <end position="131"/>
    </location>
</feature>
<feature type="compositionally biased region" description="Acidic residues" evidence="1">
    <location>
        <begin position="23"/>
        <end position="32"/>
    </location>
</feature>
<dbReference type="PANTHER" id="PTHR21345">
    <property type="entry name" value="SPIRE"/>
    <property type="match status" value="1"/>
</dbReference>
<comment type="caution">
    <text evidence="2">The sequence shown here is derived from an EMBL/GenBank/DDBJ whole genome shotgun (WGS) entry which is preliminary data.</text>
</comment>
<dbReference type="GO" id="GO:0048193">
    <property type="term" value="P:Golgi vesicle transport"/>
    <property type="evidence" value="ECO:0007669"/>
    <property type="project" value="TreeGrafter"/>
</dbReference>
<gene>
    <name evidence="2" type="ORF">GWK47_008168</name>
</gene>
<feature type="compositionally biased region" description="Low complexity" evidence="1">
    <location>
        <begin position="102"/>
        <end position="119"/>
    </location>
</feature>
<name>A0A8J4XYN4_CHIOP</name>